<gene>
    <name evidence="2" type="ORF">FHX74_002463</name>
</gene>
<dbReference type="Proteomes" id="UP000523079">
    <property type="component" value="Unassembled WGS sequence"/>
</dbReference>
<name>A0A7W3IT90_9ACTN</name>
<evidence type="ECO:0000256" key="1">
    <source>
        <dbReference type="SAM" id="SignalP"/>
    </source>
</evidence>
<protein>
    <recommendedName>
        <fullName evidence="4">Lipoprotein</fullName>
    </recommendedName>
</protein>
<organism evidence="2 3">
    <name type="scientific">Microlunatus kandeliicorticis</name>
    <dbReference type="NCBI Taxonomy" id="1759536"/>
    <lineage>
        <taxon>Bacteria</taxon>
        <taxon>Bacillati</taxon>
        <taxon>Actinomycetota</taxon>
        <taxon>Actinomycetes</taxon>
        <taxon>Propionibacteriales</taxon>
        <taxon>Propionibacteriaceae</taxon>
        <taxon>Microlunatus</taxon>
    </lineage>
</organism>
<dbReference type="EMBL" id="JACGWT010000003">
    <property type="protein sequence ID" value="MBA8794844.1"/>
    <property type="molecule type" value="Genomic_DNA"/>
</dbReference>
<keyword evidence="1" id="KW-0732">Signal</keyword>
<dbReference type="AlphaFoldDB" id="A0A7W3IT90"/>
<feature type="chain" id="PRO_5039731592" description="Lipoprotein" evidence="1">
    <location>
        <begin position="25"/>
        <end position="127"/>
    </location>
</feature>
<evidence type="ECO:0000313" key="3">
    <source>
        <dbReference type="Proteomes" id="UP000523079"/>
    </source>
</evidence>
<comment type="caution">
    <text evidence="2">The sequence shown here is derived from an EMBL/GenBank/DDBJ whole genome shotgun (WGS) entry which is preliminary data.</text>
</comment>
<accession>A0A7W3IT90</accession>
<dbReference type="PROSITE" id="PS51257">
    <property type="entry name" value="PROKAR_LIPOPROTEIN"/>
    <property type="match status" value="1"/>
</dbReference>
<dbReference type="RefSeq" id="WP_182560376.1">
    <property type="nucleotide sequence ID" value="NZ_JACGWT010000003.1"/>
</dbReference>
<sequence length="127" mass="12800">MNSLGLRRTIGALVVAVGVTAAVAGCASTGGTGDTGTGSGLTAADAYRLGCPAVDAVTAGGSIANQAAVAGLEGLKQNVRLDADSTRFVDAALGLLRSDRPSEASADTKKLIIDQCREHGYRLQNLR</sequence>
<feature type="signal peptide" evidence="1">
    <location>
        <begin position="1"/>
        <end position="24"/>
    </location>
</feature>
<evidence type="ECO:0008006" key="4">
    <source>
        <dbReference type="Google" id="ProtNLM"/>
    </source>
</evidence>
<reference evidence="2 3" key="1">
    <citation type="submission" date="2020-07" db="EMBL/GenBank/DDBJ databases">
        <title>Sequencing the genomes of 1000 actinobacteria strains.</title>
        <authorList>
            <person name="Klenk H.-P."/>
        </authorList>
    </citation>
    <scope>NUCLEOTIDE SEQUENCE [LARGE SCALE GENOMIC DNA]</scope>
    <source>
        <strain evidence="2 3">DSM 100723</strain>
    </source>
</reference>
<proteinExistence type="predicted"/>
<evidence type="ECO:0000313" key="2">
    <source>
        <dbReference type="EMBL" id="MBA8794844.1"/>
    </source>
</evidence>
<keyword evidence="3" id="KW-1185">Reference proteome</keyword>